<accession>A0A7T8H1A4</accession>
<dbReference type="AlphaFoldDB" id="A0A7T8H1A4"/>
<proteinExistence type="predicted"/>
<name>A0A7T8H1A4_CALRO</name>
<evidence type="ECO:0000313" key="3">
    <source>
        <dbReference type="Proteomes" id="UP000595437"/>
    </source>
</evidence>
<feature type="compositionally biased region" description="Basic and acidic residues" evidence="1">
    <location>
        <begin position="61"/>
        <end position="85"/>
    </location>
</feature>
<organism evidence="2 3">
    <name type="scientific">Caligus rogercresseyi</name>
    <name type="common">Sea louse</name>
    <dbReference type="NCBI Taxonomy" id="217165"/>
    <lineage>
        <taxon>Eukaryota</taxon>
        <taxon>Metazoa</taxon>
        <taxon>Ecdysozoa</taxon>
        <taxon>Arthropoda</taxon>
        <taxon>Crustacea</taxon>
        <taxon>Multicrustacea</taxon>
        <taxon>Hexanauplia</taxon>
        <taxon>Copepoda</taxon>
        <taxon>Siphonostomatoida</taxon>
        <taxon>Caligidae</taxon>
        <taxon>Caligus</taxon>
    </lineage>
</organism>
<feature type="compositionally biased region" description="Basic and acidic residues" evidence="1">
    <location>
        <begin position="34"/>
        <end position="45"/>
    </location>
</feature>
<evidence type="ECO:0000256" key="1">
    <source>
        <dbReference type="SAM" id="MobiDB-lite"/>
    </source>
</evidence>
<keyword evidence="3" id="KW-1185">Reference proteome</keyword>
<feature type="region of interest" description="Disordered" evidence="1">
    <location>
        <begin position="24"/>
        <end position="85"/>
    </location>
</feature>
<evidence type="ECO:0000313" key="2">
    <source>
        <dbReference type="EMBL" id="QQP41497.1"/>
    </source>
</evidence>
<reference evidence="3" key="1">
    <citation type="submission" date="2021-01" db="EMBL/GenBank/DDBJ databases">
        <title>Caligus Genome Assembly.</title>
        <authorList>
            <person name="Gallardo-Escarate C."/>
        </authorList>
    </citation>
    <scope>NUCLEOTIDE SEQUENCE [LARGE SCALE GENOMIC DNA]</scope>
</reference>
<feature type="non-terminal residue" evidence="2">
    <location>
        <position position="1"/>
    </location>
</feature>
<sequence>MASLDPTQPWPLYIEACGPALKKISRKGSSGRSKSKDMGTEKTIEASDDPFAFLESSTVMEEDRPTNEELIKKEVDTWDKEQVAE</sequence>
<dbReference type="EMBL" id="CP045899">
    <property type="protein sequence ID" value="QQP41497.1"/>
    <property type="molecule type" value="Genomic_DNA"/>
</dbReference>
<protein>
    <submittedName>
        <fullName evidence="2">Uncharacterized protein</fullName>
    </submittedName>
</protein>
<dbReference type="Proteomes" id="UP000595437">
    <property type="component" value="Chromosome 10"/>
</dbReference>
<gene>
    <name evidence="2" type="ORF">FKW44_015897</name>
</gene>